<organism evidence="5 6">
    <name type="scientific">Thermoproteota archaeon</name>
    <dbReference type="NCBI Taxonomy" id="2056631"/>
    <lineage>
        <taxon>Archaea</taxon>
        <taxon>Thermoproteota</taxon>
    </lineage>
</organism>
<dbReference type="SUPFAM" id="SSF53041">
    <property type="entry name" value="Resolvase-like"/>
    <property type="match status" value="1"/>
</dbReference>
<keyword evidence="3" id="KW-0233">DNA recombination</keyword>
<evidence type="ECO:0000256" key="1">
    <source>
        <dbReference type="ARBA" id="ARBA00022908"/>
    </source>
</evidence>
<dbReference type="EMBL" id="QMQV01000206">
    <property type="protein sequence ID" value="RLE46110.1"/>
    <property type="molecule type" value="Genomic_DNA"/>
</dbReference>
<dbReference type="AlphaFoldDB" id="A0A497EM26"/>
<dbReference type="SMART" id="SM00857">
    <property type="entry name" value="Resolvase"/>
    <property type="match status" value="1"/>
</dbReference>
<comment type="caution">
    <text evidence="5">The sequence shown here is derived from an EMBL/GenBank/DDBJ whole genome shotgun (WGS) entry which is preliminary data.</text>
</comment>
<keyword evidence="1" id="KW-0229">DNA integration</keyword>
<evidence type="ECO:0000259" key="4">
    <source>
        <dbReference type="PROSITE" id="PS51736"/>
    </source>
</evidence>
<sequence>MADLKGILYIRVSTKEQNPENQLIVLRRFCESRGIEIVDFFEDQISGYETRPEDREGWRKAVELAEKTGATIIVFSLDRIARRYDYLVQTLDK</sequence>
<dbReference type="PROSITE" id="PS00397">
    <property type="entry name" value="RECOMBINASES_1"/>
    <property type="match status" value="1"/>
</dbReference>
<dbReference type="Gene3D" id="3.40.50.1390">
    <property type="entry name" value="Resolvase, N-terminal catalytic domain"/>
    <property type="match status" value="1"/>
</dbReference>
<protein>
    <recommendedName>
        <fullName evidence="4">Resolvase/invertase-type recombinase catalytic domain-containing protein</fullName>
    </recommendedName>
</protein>
<dbReference type="InterPro" id="IPR036162">
    <property type="entry name" value="Resolvase-like_N_sf"/>
</dbReference>
<dbReference type="PROSITE" id="PS51736">
    <property type="entry name" value="RECOMBINASES_3"/>
    <property type="match status" value="1"/>
</dbReference>
<gene>
    <name evidence="5" type="ORF">DRJ31_10390</name>
</gene>
<keyword evidence="2" id="KW-0238">DNA-binding</keyword>
<dbReference type="InterPro" id="IPR006118">
    <property type="entry name" value="Recombinase_CS"/>
</dbReference>
<evidence type="ECO:0000256" key="3">
    <source>
        <dbReference type="ARBA" id="ARBA00023172"/>
    </source>
</evidence>
<feature type="non-terminal residue" evidence="5">
    <location>
        <position position="93"/>
    </location>
</feature>
<proteinExistence type="predicted"/>
<dbReference type="PANTHER" id="PTHR30461:SF2">
    <property type="entry name" value="SERINE RECOMBINASE PINE-RELATED"/>
    <property type="match status" value="1"/>
</dbReference>
<dbReference type="PANTHER" id="PTHR30461">
    <property type="entry name" value="DNA-INVERTASE FROM LAMBDOID PROPHAGE"/>
    <property type="match status" value="1"/>
</dbReference>
<evidence type="ECO:0000313" key="6">
    <source>
        <dbReference type="Proteomes" id="UP000278475"/>
    </source>
</evidence>
<evidence type="ECO:0000313" key="5">
    <source>
        <dbReference type="EMBL" id="RLE46110.1"/>
    </source>
</evidence>
<reference evidence="5 6" key="1">
    <citation type="submission" date="2018-06" db="EMBL/GenBank/DDBJ databases">
        <title>Extensive metabolic versatility and redundancy in microbially diverse, dynamic hydrothermal sediments.</title>
        <authorList>
            <person name="Dombrowski N."/>
            <person name="Teske A."/>
            <person name="Baker B.J."/>
        </authorList>
    </citation>
    <scope>NUCLEOTIDE SEQUENCE [LARGE SCALE GENOMIC DNA]</scope>
    <source>
        <strain evidence="5">B66_G16</strain>
    </source>
</reference>
<dbReference type="Pfam" id="PF00239">
    <property type="entry name" value="Resolvase"/>
    <property type="match status" value="1"/>
</dbReference>
<dbReference type="GO" id="GO:0015074">
    <property type="term" value="P:DNA integration"/>
    <property type="evidence" value="ECO:0007669"/>
    <property type="project" value="UniProtKB-KW"/>
</dbReference>
<dbReference type="InterPro" id="IPR050639">
    <property type="entry name" value="SSR_resolvase"/>
</dbReference>
<dbReference type="InterPro" id="IPR006119">
    <property type="entry name" value="Resolv_N"/>
</dbReference>
<accession>A0A497EM26</accession>
<dbReference type="GO" id="GO:0003677">
    <property type="term" value="F:DNA binding"/>
    <property type="evidence" value="ECO:0007669"/>
    <property type="project" value="UniProtKB-KW"/>
</dbReference>
<dbReference type="GO" id="GO:0000150">
    <property type="term" value="F:DNA strand exchange activity"/>
    <property type="evidence" value="ECO:0007669"/>
    <property type="project" value="InterPro"/>
</dbReference>
<name>A0A497EM26_9CREN</name>
<feature type="domain" description="Resolvase/invertase-type recombinase catalytic" evidence="4">
    <location>
        <begin position="5"/>
        <end position="93"/>
    </location>
</feature>
<dbReference type="Proteomes" id="UP000278475">
    <property type="component" value="Unassembled WGS sequence"/>
</dbReference>
<evidence type="ECO:0000256" key="2">
    <source>
        <dbReference type="ARBA" id="ARBA00023125"/>
    </source>
</evidence>